<comment type="caution">
    <text evidence="1">The sequence shown here is derived from an EMBL/GenBank/DDBJ whole genome shotgun (WGS) entry which is preliminary data.</text>
</comment>
<proteinExistence type="predicted"/>
<sequence length="43" mass="5012">MDSFAFGSPMTLMNHHHHQQQYIPPSWTTADNNTRFLSIYNSS</sequence>
<dbReference type="AlphaFoldDB" id="A0A819Q8U9"/>
<gene>
    <name evidence="1" type="ORF">OKA104_LOCUS30951</name>
</gene>
<name>A0A819Q8U9_9BILA</name>
<protein>
    <submittedName>
        <fullName evidence="1">Uncharacterized protein</fullName>
    </submittedName>
</protein>
<organism evidence="1 2">
    <name type="scientific">Adineta steineri</name>
    <dbReference type="NCBI Taxonomy" id="433720"/>
    <lineage>
        <taxon>Eukaryota</taxon>
        <taxon>Metazoa</taxon>
        <taxon>Spiralia</taxon>
        <taxon>Gnathifera</taxon>
        <taxon>Rotifera</taxon>
        <taxon>Eurotatoria</taxon>
        <taxon>Bdelloidea</taxon>
        <taxon>Adinetida</taxon>
        <taxon>Adinetidae</taxon>
        <taxon>Adineta</taxon>
    </lineage>
</organism>
<dbReference type="Proteomes" id="UP000663881">
    <property type="component" value="Unassembled WGS sequence"/>
</dbReference>
<reference evidence="1" key="1">
    <citation type="submission" date="2021-02" db="EMBL/GenBank/DDBJ databases">
        <authorList>
            <person name="Nowell W R."/>
        </authorList>
    </citation>
    <scope>NUCLEOTIDE SEQUENCE</scope>
</reference>
<evidence type="ECO:0000313" key="2">
    <source>
        <dbReference type="Proteomes" id="UP000663881"/>
    </source>
</evidence>
<dbReference type="EMBL" id="CAJOAY010003418">
    <property type="protein sequence ID" value="CAF4020824.1"/>
    <property type="molecule type" value="Genomic_DNA"/>
</dbReference>
<accession>A0A819Q8U9</accession>
<evidence type="ECO:0000313" key="1">
    <source>
        <dbReference type="EMBL" id="CAF4020824.1"/>
    </source>
</evidence>
<feature type="non-terminal residue" evidence="1">
    <location>
        <position position="1"/>
    </location>
</feature>